<dbReference type="AlphaFoldDB" id="A0A015ULU1"/>
<dbReference type="Pfam" id="PF02329">
    <property type="entry name" value="HDC"/>
    <property type="match status" value="1"/>
</dbReference>
<dbReference type="InterPro" id="IPR016104">
    <property type="entry name" value="Pyr-dep_his/arg-deCO2ase"/>
</dbReference>
<organism evidence="11 12">
    <name type="scientific">Bacteroides fragilis str. 3988T(B)14</name>
    <dbReference type="NCBI Taxonomy" id="1339315"/>
    <lineage>
        <taxon>Bacteria</taxon>
        <taxon>Pseudomonadati</taxon>
        <taxon>Bacteroidota</taxon>
        <taxon>Bacteroidia</taxon>
        <taxon>Bacteroidales</taxon>
        <taxon>Bacteroidaceae</taxon>
        <taxon>Bacteroides</taxon>
    </lineage>
</organism>
<comment type="caution">
    <text evidence="11">The sequence shown here is derived from an EMBL/GenBank/DDBJ whole genome shotgun (WGS) entry which is preliminary data.</text>
</comment>
<sequence>MKDLVSGIRYDASNVISQAIGPSKEFCMGYLNPGVVGGEGYISTMKLSVGTVDVKDLDAITERIVAKDRCEKNDAYLGQVNLMKASSFCGQNGAIWGFDLAMHDDIAKRKEMPIYMQAQPEGADIPVYNIRPLLEATERLFGRAKERRFPVLPGAYVPGGSRKVVACGPVWVWSVIGLAILKDRSKGACLFVKDAGTYGDDSTTEGEAIGFLEGILRKATNSIALCGEDQDVIYDRIYIGYKYTFVEPDQVGCALSCPPAVYMAQNAIPADMKPADLCQMTISDWEEKLGLEELTIFE</sequence>
<evidence type="ECO:0000256" key="5">
    <source>
        <dbReference type="ARBA" id="ARBA00047889"/>
    </source>
</evidence>
<dbReference type="Proteomes" id="UP000020529">
    <property type="component" value="Unassembled WGS sequence"/>
</dbReference>
<dbReference type="Gene3D" id="4.10.510.10">
    <property type="entry name" value="Pyruvoyl-Dependent Histidine Decarboxylas, subunit A"/>
    <property type="match status" value="1"/>
</dbReference>
<feature type="chain" id="PRO_5036526256" description="Histidine decarboxylase beta chain" evidence="10">
    <location>
        <begin position="1"/>
        <end position="86"/>
    </location>
</feature>
<comment type="subunit">
    <text evidence="6">The proenzyme is a hexamer of identical pi chains; each pi chain monomer is cleaved to form a small (or beta) chain and a large (or alpha) chain by non-hydrolytic self-catalysis.</text>
</comment>
<evidence type="ECO:0000313" key="11">
    <source>
        <dbReference type="EMBL" id="EXY74883.1"/>
    </source>
</evidence>
<evidence type="ECO:0000256" key="1">
    <source>
        <dbReference type="ARBA" id="ARBA00001928"/>
    </source>
</evidence>
<keyword evidence="3 6" id="KW-0456">Lyase</keyword>
<feature type="binding site" evidence="7">
    <location>
        <position position="86"/>
    </location>
    <ligand>
        <name>substrate</name>
    </ligand>
</feature>
<name>A0A015ULU1_BACFG</name>
<keyword evidence="4 6" id="KW-0670">Pyruvate</keyword>
<dbReference type="GO" id="GO:0004398">
    <property type="term" value="F:histidine decarboxylase activity"/>
    <property type="evidence" value="ECO:0007669"/>
    <property type="project" value="UniProtKB-UniRule"/>
</dbReference>
<feature type="modified residue" description="Pyruvic acid (Ser)" evidence="9">
    <location>
        <position position="87"/>
    </location>
</feature>
<evidence type="ECO:0000256" key="6">
    <source>
        <dbReference type="PIRNR" id="PIRNR001341"/>
    </source>
</evidence>
<evidence type="ECO:0000256" key="2">
    <source>
        <dbReference type="ARBA" id="ARBA00022793"/>
    </source>
</evidence>
<evidence type="ECO:0000256" key="3">
    <source>
        <dbReference type="ARBA" id="ARBA00023239"/>
    </source>
</evidence>
<dbReference type="SFLD" id="SFLDG01171">
    <property type="entry name" value="Pyruvoyl-dependent_histidine_d"/>
    <property type="match status" value="1"/>
</dbReference>
<feature type="binding site" evidence="7">
    <location>
        <position position="68"/>
    </location>
    <ligand>
        <name>substrate</name>
    </ligand>
</feature>
<comment type="catalytic activity">
    <reaction evidence="5">
        <text>L-histidine + H(+) = histamine + CO2</text>
        <dbReference type="Rhea" id="RHEA:20840"/>
        <dbReference type="ChEBI" id="CHEBI:15378"/>
        <dbReference type="ChEBI" id="CHEBI:16526"/>
        <dbReference type="ChEBI" id="CHEBI:57595"/>
        <dbReference type="ChEBI" id="CHEBI:58432"/>
        <dbReference type="EC" id="4.1.1.22"/>
    </reaction>
</comment>
<evidence type="ECO:0000256" key="10">
    <source>
        <dbReference type="PIRSR" id="PIRSR001341-5"/>
    </source>
</evidence>
<evidence type="ECO:0000256" key="4">
    <source>
        <dbReference type="ARBA" id="ARBA00023317"/>
    </source>
</evidence>
<dbReference type="GO" id="GO:0006547">
    <property type="term" value="P:L-histidine metabolic process"/>
    <property type="evidence" value="ECO:0007669"/>
    <property type="project" value="UniProtKB-UniRule"/>
</dbReference>
<proteinExistence type="predicted"/>
<feature type="chain" id="PRO_5036526255" description="Histidine decarboxylase alpha chain" evidence="10">
    <location>
        <begin position="87"/>
        <end position="298"/>
    </location>
</feature>
<dbReference type="SUPFAM" id="SSF56271">
    <property type="entry name" value="Pyruvoyl-dependent histidine and arginine decarboxylases"/>
    <property type="match status" value="1"/>
</dbReference>
<dbReference type="InterPro" id="IPR016105">
    <property type="entry name" value="Pyr-dep_his/arg-deCO2ase_sand"/>
</dbReference>
<evidence type="ECO:0000256" key="9">
    <source>
        <dbReference type="PIRSR" id="PIRSR001341-4"/>
    </source>
</evidence>
<dbReference type="RefSeq" id="WP_032587941.1">
    <property type="nucleotide sequence ID" value="NZ_JGCY01000257.1"/>
</dbReference>
<dbReference type="PATRIC" id="fig|1339315.3.peg.2056"/>
<dbReference type="PIRSF" id="PIRSF001341">
    <property type="entry name" value="His_decarboxylas"/>
    <property type="match status" value="1"/>
</dbReference>
<accession>A0A015ULU1</accession>
<comment type="cofactor">
    <cofactor evidence="1 6">
        <name>pyruvate</name>
        <dbReference type="ChEBI" id="CHEBI:15361"/>
    </cofactor>
</comment>
<keyword evidence="2 6" id="KW-0210">Decarboxylase</keyword>
<dbReference type="InterPro" id="IPR003427">
    <property type="entry name" value="His_de-COase_proenz"/>
</dbReference>
<gene>
    <name evidence="11" type="primary">hdc</name>
    <name evidence="11" type="ORF">M124_1277</name>
</gene>
<dbReference type="InterPro" id="IPR016106">
    <property type="entry name" value="Pyr-dep_his-deCO2ase_N"/>
</dbReference>
<evidence type="ECO:0000256" key="7">
    <source>
        <dbReference type="PIRSR" id="PIRSR001341-2"/>
    </source>
</evidence>
<keyword evidence="6" id="KW-0865">Zymogen</keyword>
<dbReference type="Gene3D" id="3.50.20.10">
    <property type="entry name" value="Pyruvoyl-Dependent Histidine Decarboxylase, subunit B"/>
    <property type="match status" value="1"/>
</dbReference>
<dbReference type="EMBL" id="JGCY01000257">
    <property type="protein sequence ID" value="EXY74883.1"/>
    <property type="molecule type" value="Genomic_DNA"/>
</dbReference>
<evidence type="ECO:0000313" key="12">
    <source>
        <dbReference type="Proteomes" id="UP000020529"/>
    </source>
</evidence>
<protein>
    <recommendedName>
        <fullName evidence="6">Histidine decarboxylase proenzyme</fullName>
    </recommendedName>
</protein>
<evidence type="ECO:0000256" key="8">
    <source>
        <dbReference type="PIRSR" id="PIRSR001341-3"/>
    </source>
</evidence>
<reference evidence="11 12" key="1">
    <citation type="submission" date="2014-02" db="EMBL/GenBank/DDBJ databases">
        <authorList>
            <person name="Sears C."/>
            <person name="Carroll K."/>
            <person name="Sack B.R."/>
            <person name="Qadri F."/>
            <person name="Myers L.L."/>
            <person name="Chung G.-T."/>
            <person name="Escheverria P."/>
            <person name="Fraser C.M."/>
            <person name="Sadzewicz L."/>
            <person name="Shefchek K.A."/>
            <person name="Tallon L."/>
            <person name="Das S.P."/>
            <person name="Daugherty S."/>
            <person name="Mongodin E.F."/>
        </authorList>
    </citation>
    <scope>NUCLEOTIDE SEQUENCE [LARGE SCALE GENOMIC DNA]</scope>
    <source>
        <strain evidence="12">3988T(B)14</strain>
    </source>
</reference>
<feature type="site" description="Cleavage (non-hydrolytic)" evidence="8">
    <location>
        <begin position="86"/>
        <end position="87"/>
    </location>
</feature>